<dbReference type="GO" id="GO:0005544">
    <property type="term" value="F:calcium-dependent phospholipid binding"/>
    <property type="evidence" value="ECO:0007669"/>
    <property type="project" value="InterPro"/>
</dbReference>
<dbReference type="SUPFAM" id="SSF47874">
    <property type="entry name" value="Annexin"/>
    <property type="match status" value="1"/>
</dbReference>
<dbReference type="PANTHER" id="PTHR10502">
    <property type="entry name" value="ANNEXIN"/>
    <property type="match status" value="1"/>
</dbReference>
<dbReference type="InterPro" id="IPR001464">
    <property type="entry name" value="Annexin"/>
</dbReference>
<dbReference type="PRINTS" id="PR00196">
    <property type="entry name" value="ANNEXIN"/>
</dbReference>
<name>A0A142C669_SPIVO</name>
<comment type="similarity">
    <text evidence="1">Belongs to the annexin family.</text>
</comment>
<dbReference type="Gene3D" id="1.10.220.10">
    <property type="entry name" value="Annexin"/>
    <property type="match status" value="3"/>
</dbReference>
<sequence length="426" mass="45929">MNKSRALVNNPDPTNSLISGPYRKRIVKFTKQENENFTQSRPPTTGGPRDPSIDLDGSHTNPAPTSPQVPVNPGPSNPAPPNPAPTSPHPPSNNGDANPTSPQPPAPTAPPAPTSPPTQPPPASQTPAEKQAEQVKNLPQTDAGVDDFIALVCPMTPGQRADLKAALQNKHQIDIVFFIQQLVKDKPLEELLVGLFTERWEFWASRLNRAVKGLGTDEVDFVDLTVLCERAEQPKLDAVYKGKYGTDLQGALSGDDLGKSVWGRVLRGLLGPQQPVAGSAAEVAEVLYKAAKGLGTDEDKFIAVYANVNAGLYREVAAAYEAQYKKKLRDVICSEFSSYGEYCLTLLHDVLCGLPLAVATVLKKAMKGAGTDETKLNYATVLFADKIKSQIVGAYKDQGYGDLKKDIIGDTSKAYQKALLLCWGLY</sequence>
<dbReference type="Pfam" id="PF00191">
    <property type="entry name" value="Annexin"/>
    <property type="match status" value="2"/>
</dbReference>
<proteinExistence type="inferred from homology"/>
<feature type="compositionally biased region" description="Pro residues" evidence="4">
    <location>
        <begin position="101"/>
        <end position="124"/>
    </location>
</feature>
<dbReference type="InterPro" id="IPR018502">
    <property type="entry name" value="Annexin_repeat"/>
</dbReference>
<evidence type="ECO:0000256" key="2">
    <source>
        <dbReference type="ARBA" id="ARBA00022737"/>
    </source>
</evidence>
<keyword evidence="3" id="KW-0041">Annexin</keyword>
<dbReference type="InterPro" id="IPR037104">
    <property type="entry name" value="Annexin_sf"/>
</dbReference>
<dbReference type="AlphaFoldDB" id="A0A142C669"/>
<keyword evidence="2" id="KW-0677">Repeat</keyword>
<dbReference type="SMART" id="SM00335">
    <property type="entry name" value="ANX"/>
    <property type="match status" value="1"/>
</dbReference>
<dbReference type="PANTHER" id="PTHR10502:SF102">
    <property type="entry name" value="ANNEXIN B11"/>
    <property type="match status" value="1"/>
</dbReference>
<evidence type="ECO:0000256" key="3">
    <source>
        <dbReference type="ARBA" id="ARBA00023216"/>
    </source>
</evidence>
<dbReference type="EMBL" id="KU341439">
    <property type="protein sequence ID" value="AMP46320.1"/>
    <property type="molecule type" value="Genomic_DNA"/>
</dbReference>
<evidence type="ECO:0000313" key="5">
    <source>
        <dbReference type="EMBL" id="AMP46320.1"/>
    </source>
</evidence>
<dbReference type="GO" id="GO:0005737">
    <property type="term" value="C:cytoplasm"/>
    <property type="evidence" value="ECO:0007669"/>
    <property type="project" value="TreeGrafter"/>
</dbReference>
<evidence type="ECO:0000256" key="4">
    <source>
        <dbReference type="SAM" id="MobiDB-lite"/>
    </source>
</evidence>
<organism evidence="5">
    <name type="scientific">Spironucleus vortens</name>
    <dbReference type="NCBI Taxonomy" id="58336"/>
    <lineage>
        <taxon>Eukaryota</taxon>
        <taxon>Metamonada</taxon>
        <taxon>Diplomonadida</taxon>
        <taxon>Hexamitidae</taxon>
        <taxon>Hexamitinae</taxon>
        <taxon>Spironucleus</taxon>
    </lineage>
</organism>
<evidence type="ECO:0000256" key="1">
    <source>
        <dbReference type="ARBA" id="ARBA00007831"/>
    </source>
</evidence>
<dbReference type="GO" id="GO:0005886">
    <property type="term" value="C:plasma membrane"/>
    <property type="evidence" value="ECO:0007669"/>
    <property type="project" value="TreeGrafter"/>
</dbReference>
<accession>A0A142C669</accession>
<dbReference type="GO" id="GO:0005509">
    <property type="term" value="F:calcium ion binding"/>
    <property type="evidence" value="ECO:0007669"/>
    <property type="project" value="InterPro"/>
</dbReference>
<feature type="compositionally biased region" description="Pro residues" evidence="4">
    <location>
        <begin position="64"/>
        <end position="91"/>
    </location>
</feature>
<protein>
    <submittedName>
        <fullName evidence="5">Annexin 1</fullName>
    </submittedName>
</protein>
<dbReference type="PROSITE" id="PS51897">
    <property type="entry name" value="ANNEXIN_2"/>
    <property type="match status" value="2"/>
</dbReference>
<feature type="region of interest" description="Disordered" evidence="4">
    <location>
        <begin position="1"/>
        <end position="135"/>
    </location>
</feature>
<dbReference type="GO" id="GO:0001786">
    <property type="term" value="F:phosphatidylserine binding"/>
    <property type="evidence" value="ECO:0007669"/>
    <property type="project" value="TreeGrafter"/>
</dbReference>
<reference evidence="5" key="1">
    <citation type="submission" date="2015-12" db="EMBL/GenBank/DDBJ databases">
        <title>Comparative cell biology and evolution of annexins in diplomonads.</title>
        <authorList>
            <person name="Einarsson E."/>
            <person name="Astvaldsson A."/>
            <person name="Hultenby K."/>
            <person name="Andersson J.O."/>
            <person name="Svard S.G."/>
            <person name="Jerlstrom-Hultqvist J."/>
        </authorList>
    </citation>
    <scope>NUCLEOTIDE SEQUENCE</scope>
</reference>